<keyword evidence="2" id="KW-0902">Two-component regulatory system</keyword>
<dbReference type="PANTHER" id="PTHR48111">
    <property type="entry name" value="REGULATOR OF RPOS"/>
    <property type="match status" value="1"/>
</dbReference>
<evidence type="ECO:0000256" key="2">
    <source>
        <dbReference type="ARBA" id="ARBA00023012"/>
    </source>
</evidence>
<keyword evidence="1" id="KW-0597">Phosphoprotein</keyword>
<protein>
    <submittedName>
        <fullName evidence="8">Transcriptional regulatory protein SrrA</fullName>
    </submittedName>
</protein>
<dbReference type="Pfam" id="PF00072">
    <property type="entry name" value="Response_reg"/>
    <property type="match status" value="1"/>
</dbReference>
<dbReference type="GO" id="GO:0006355">
    <property type="term" value="P:regulation of DNA-templated transcription"/>
    <property type="evidence" value="ECO:0007669"/>
    <property type="project" value="TreeGrafter"/>
</dbReference>
<evidence type="ECO:0000313" key="8">
    <source>
        <dbReference type="EMBL" id="OIQ79208.1"/>
    </source>
</evidence>
<evidence type="ECO:0000256" key="3">
    <source>
        <dbReference type="ARBA" id="ARBA00023015"/>
    </source>
</evidence>
<dbReference type="GO" id="GO:0000156">
    <property type="term" value="F:phosphorelay response regulator activity"/>
    <property type="evidence" value="ECO:0007669"/>
    <property type="project" value="TreeGrafter"/>
</dbReference>
<dbReference type="InterPro" id="IPR039420">
    <property type="entry name" value="WalR-like"/>
</dbReference>
<organism evidence="8">
    <name type="scientific">mine drainage metagenome</name>
    <dbReference type="NCBI Taxonomy" id="410659"/>
    <lineage>
        <taxon>unclassified sequences</taxon>
        <taxon>metagenomes</taxon>
        <taxon>ecological metagenomes</taxon>
    </lineage>
</organism>
<dbReference type="InterPro" id="IPR001789">
    <property type="entry name" value="Sig_transdc_resp-reg_receiver"/>
</dbReference>
<name>A0A1J5Q744_9ZZZZ</name>
<dbReference type="PANTHER" id="PTHR48111:SF1">
    <property type="entry name" value="TWO-COMPONENT RESPONSE REGULATOR ORR33"/>
    <property type="match status" value="1"/>
</dbReference>
<keyword evidence="4" id="KW-0238">DNA-binding</keyword>
<reference evidence="8" key="1">
    <citation type="submission" date="2016-10" db="EMBL/GenBank/DDBJ databases">
        <title>Sequence of Gallionella enrichment culture.</title>
        <authorList>
            <person name="Poehlein A."/>
            <person name="Muehling M."/>
            <person name="Daniel R."/>
        </authorList>
    </citation>
    <scope>NUCLEOTIDE SEQUENCE</scope>
</reference>
<evidence type="ECO:0000256" key="1">
    <source>
        <dbReference type="ARBA" id="ARBA00022553"/>
    </source>
</evidence>
<evidence type="ECO:0000256" key="6">
    <source>
        <dbReference type="SAM" id="MobiDB-lite"/>
    </source>
</evidence>
<proteinExistence type="predicted"/>
<sequence length="158" mass="17732">MKTLIVDDDDLVLEQLSAIMAYAGFTDVTLAGSAQDAAEVISASRTPFDCFCLDIQMPEVSGIDLCRWIRRQSDYGSTPILMITAMTDKSYVLEAFAAGAIDYITKPFDPIELITRVKLAERLNAEMSKPYDQHTIQRERERKVAGRGRTGIKWSRFS</sequence>
<feature type="compositionally biased region" description="Basic and acidic residues" evidence="6">
    <location>
        <begin position="131"/>
        <end position="144"/>
    </location>
</feature>
<dbReference type="GO" id="GO:0005829">
    <property type="term" value="C:cytosol"/>
    <property type="evidence" value="ECO:0007669"/>
    <property type="project" value="TreeGrafter"/>
</dbReference>
<gene>
    <name evidence="8" type="primary">srrA_4</name>
    <name evidence="8" type="ORF">GALL_390630</name>
</gene>
<dbReference type="PROSITE" id="PS50110">
    <property type="entry name" value="RESPONSE_REGULATORY"/>
    <property type="match status" value="1"/>
</dbReference>
<dbReference type="SUPFAM" id="SSF52172">
    <property type="entry name" value="CheY-like"/>
    <property type="match status" value="1"/>
</dbReference>
<feature type="region of interest" description="Disordered" evidence="6">
    <location>
        <begin position="131"/>
        <end position="158"/>
    </location>
</feature>
<dbReference type="Gene3D" id="3.40.50.2300">
    <property type="match status" value="1"/>
</dbReference>
<dbReference type="AlphaFoldDB" id="A0A1J5Q744"/>
<evidence type="ECO:0000256" key="5">
    <source>
        <dbReference type="ARBA" id="ARBA00023163"/>
    </source>
</evidence>
<feature type="domain" description="Response regulatory" evidence="7">
    <location>
        <begin position="2"/>
        <end position="121"/>
    </location>
</feature>
<keyword evidence="5" id="KW-0804">Transcription</keyword>
<evidence type="ECO:0000259" key="7">
    <source>
        <dbReference type="PROSITE" id="PS50110"/>
    </source>
</evidence>
<dbReference type="GO" id="GO:0032993">
    <property type="term" value="C:protein-DNA complex"/>
    <property type="evidence" value="ECO:0007669"/>
    <property type="project" value="TreeGrafter"/>
</dbReference>
<dbReference type="SMART" id="SM00448">
    <property type="entry name" value="REC"/>
    <property type="match status" value="1"/>
</dbReference>
<comment type="caution">
    <text evidence="8">The sequence shown here is derived from an EMBL/GenBank/DDBJ whole genome shotgun (WGS) entry which is preliminary data.</text>
</comment>
<dbReference type="GO" id="GO:0000976">
    <property type="term" value="F:transcription cis-regulatory region binding"/>
    <property type="evidence" value="ECO:0007669"/>
    <property type="project" value="TreeGrafter"/>
</dbReference>
<dbReference type="InterPro" id="IPR011006">
    <property type="entry name" value="CheY-like_superfamily"/>
</dbReference>
<evidence type="ECO:0000256" key="4">
    <source>
        <dbReference type="ARBA" id="ARBA00023125"/>
    </source>
</evidence>
<accession>A0A1J5Q744</accession>
<keyword evidence="3" id="KW-0805">Transcription regulation</keyword>
<dbReference type="EMBL" id="MLJW01001255">
    <property type="protein sequence ID" value="OIQ79208.1"/>
    <property type="molecule type" value="Genomic_DNA"/>
</dbReference>